<accession>A0A1V0RTF6</accession>
<proteinExistence type="predicted"/>
<dbReference type="Proteomes" id="UP000192273">
    <property type="component" value="Chromosome"/>
</dbReference>
<evidence type="ECO:0000313" key="1">
    <source>
        <dbReference type="EMBL" id="ARE85041.1"/>
    </source>
</evidence>
<sequence length="393" mass="43896">MTVLALLRTPNALRCYTDSLVTRGSGRQVQKTTDKFSKIMLLPYHATVGRMTDNDTRSFRGELGFAFCGDVLFATALYTMSSNMFLNLHWEEGDRPPYLKGLAEGVAQFANALLEDYVVNAMKRNYQVVLFGYCPVTSALEAFLISFDFDRQPVRYESTKIELQVGQPFVLGSGAEDVYRKIQDLGKGNHKLPEILLDVIRESENPTVGGALQECCAQGQTVKILPVAQPINDEMNLDYFISGTSAQQVPNVEEFRFGREMVGYKNEVVLENQWLQSIGFGKDRSTNPPSANTQAEFMRHAQLSQQGKKPMCGIHSYLKVWPAKAPIFDNHYFFGRCDGCNRPFKMMEDSTNGGNPEPFFGEGGFEATCPYCSATVLVPAKGLRSKKDKRPSS</sequence>
<keyword evidence="2" id="KW-1185">Reference proteome</keyword>
<dbReference type="KEGG" id="rmm:ROSMUCSMR3_03587"/>
<protein>
    <submittedName>
        <fullName evidence="1">Uncharacterized protein</fullName>
    </submittedName>
</protein>
<dbReference type="AlphaFoldDB" id="A0A1V0RTF6"/>
<evidence type="ECO:0000313" key="2">
    <source>
        <dbReference type="Proteomes" id="UP000192273"/>
    </source>
</evidence>
<organism evidence="1 2">
    <name type="scientific">Roseovarius mucosus</name>
    <dbReference type="NCBI Taxonomy" id="215743"/>
    <lineage>
        <taxon>Bacteria</taxon>
        <taxon>Pseudomonadati</taxon>
        <taxon>Pseudomonadota</taxon>
        <taxon>Alphaproteobacteria</taxon>
        <taxon>Rhodobacterales</taxon>
        <taxon>Roseobacteraceae</taxon>
        <taxon>Roseovarius</taxon>
    </lineage>
</organism>
<reference evidence="1 2" key="1">
    <citation type="submission" date="2017-03" db="EMBL/GenBank/DDBJ databases">
        <title>Genome Sequence of Roseovarius mucosus strain SMR3 Isolated from a culture of the Diatom Skeletonema marinoi.</title>
        <authorList>
            <person name="Topel M."/>
            <person name="Pinder M."/>
            <person name="Johansson O.N."/>
            <person name="Kourtchenko O."/>
            <person name="Godhe A."/>
            <person name="Clarke A.K."/>
        </authorList>
    </citation>
    <scope>NUCLEOTIDE SEQUENCE [LARGE SCALE GENOMIC DNA]</scope>
    <source>
        <strain evidence="1 2">SMR3</strain>
    </source>
</reference>
<dbReference type="EMBL" id="CP020474">
    <property type="protein sequence ID" value="ARE85041.1"/>
    <property type="molecule type" value="Genomic_DNA"/>
</dbReference>
<gene>
    <name evidence="1" type="ORF">ROSMUCSMR3_03587</name>
</gene>
<name>A0A1V0RTF6_9RHOB</name>